<evidence type="ECO:0000313" key="7">
    <source>
        <dbReference type="Proteomes" id="UP001180515"/>
    </source>
</evidence>
<evidence type="ECO:0000256" key="3">
    <source>
        <dbReference type="ARBA" id="ARBA00023125"/>
    </source>
</evidence>
<dbReference type="Pfam" id="PF01420">
    <property type="entry name" value="Methylase_S"/>
    <property type="match status" value="2"/>
</dbReference>
<dbReference type="SUPFAM" id="SSF116734">
    <property type="entry name" value="DNA methylase specificity domain"/>
    <property type="match status" value="2"/>
</dbReference>
<dbReference type="InterPro" id="IPR000055">
    <property type="entry name" value="Restrct_endonuc_typeI_TRD"/>
</dbReference>
<evidence type="ECO:0000259" key="5">
    <source>
        <dbReference type="Pfam" id="PF01420"/>
    </source>
</evidence>
<name>A0AAE4KV69_9STRE</name>
<dbReference type="PANTHER" id="PTHR43140:SF1">
    <property type="entry name" value="TYPE I RESTRICTION ENZYME ECOKI SPECIFICITY SUBUNIT"/>
    <property type="match status" value="1"/>
</dbReference>
<accession>A0AAE4KV69</accession>
<keyword evidence="6" id="KW-0378">Hydrolase</keyword>
<dbReference type="GO" id="GO:0003677">
    <property type="term" value="F:DNA binding"/>
    <property type="evidence" value="ECO:0007669"/>
    <property type="project" value="UniProtKB-KW"/>
</dbReference>
<evidence type="ECO:0000256" key="4">
    <source>
        <dbReference type="ARBA" id="ARBA00038652"/>
    </source>
</evidence>
<dbReference type="GO" id="GO:0016787">
    <property type="term" value="F:hydrolase activity"/>
    <property type="evidence" value="ECO:0007669"/>
    <property type="project" value="UniProtKB-KW"/>
</dbReference>
<comment type="caution">
    <text evidence="6">The sequence shown here is derived from an EMBL/GenBank/DDBJ whole genome shotgun (WGS) entry which is preliminary data.</text>
</comment>
<dbReference type="EC" id="3.1.21.-" evidence="6"/>
<dbReference type="RefSeq" id="WP_311982320.1">
    <property type="nucleotide sequence ID" value="NZ_JARQAG010000021.1"/>
</dbReference>
<sequence length="386" mass="43919">MNKIETLIKELCPNGVEWKELGNICTVKTGKGINKNFIQANPGEFPVVNSGKDPLGFVNIFNTVDDPIGITSRGAGVGYVSWNEGNYFRGNLNYSATIKDKSKLSARFLYFYLKNNSVEIEKLCTFNGIPALNKENLEKLTIPVPPLEIQEEIVKILDKFTDYVTELTTELTLRQKQYNYYRDKLLFFENEDIEWMLMPEVAKDFGRGKSKHRPRNDSKLYGGTIPFVQTGDIRNSKGHITDYSQTYSDFGLKQSKIWGKGTLCITIAANIAEMGILDFDACFPDSVVGFIANEEIVMTKFVAYYLESIKEVLASKSTGSAQENLNLASFSNLKIPVPSLERQLTIVKFLDNFDTICNDIYQGLPKEIELRQKQYEYYRDKLLTFD</sequence>
<keyword evidence="3" id="KW-0238">DNA-binding</keyword>
<feature type="domain" description="Type I restriction modification DNA specificity" evidence="5">
    <location>
        <begin position="203"/>
        <end position="369"/>
    </location>
</feature>
<dbReference type="Gene3D" id="1.10.287.1120">
    <property type="entry name" value="Bipartite methylase S protein"/>
    <property type="match status" value="1"/>
</dbReference>
<feature type="domain" description="Type I restriction modification DNA specificity" evidence="5">
    <location>
        <begin position="15"/>
        <end position="171"/>
    </location>
</feature>
<dbReference type="EMBL" id="JARQAG010000021">
    <property type="protein sequence ID" value="MDT2732541.1"/>
    <property type="molecule type" value="Genomic_DNA"/>
</dbReference>
<dbReference type="Gene3D" id="3.90.220.20">
    <property type="entry name" value="DNA methylase specificity domains"/>
    <property type="match status" value="2"/>
</dbReference>
<dbReference type="GO" id="GO:0004519">
    <property type="term" value="F:endonuclease activity"/>
    <property type="evidence" value="ECO:0007669"/>
    <property type="project" value="UniProtKB-KW"/>
</dbReference>
<evidence type="ECO:0000313" key="6">
    <source>
        <dbReference type="EMBL" id="MDT2732541.1"/>
    </source>
</evidence>
<dbReference type="CDD" id="cd17291">
    <property type="entry name" value="RMtype1_S_MgeORF438P-TRD-CR_like"/>
    <property type="match status" value="1"/>
</dbReference>
<dbReference type="Proteomes" id="UP001180515">
    <property type="component" value="Unassembled WGS sequence"/>
</dbReference>
<evidence type="ECO:0000256" key="1">
    <source>
        <dbReference type="ARBA" id="ARBA00010923"/>
    </source>
</evidence>
<comment type="similarity">
    <text evidence="1">Belongs to the type-I restriction system S methylase family.</text>
</comment>
<dbReference type="GO" id="GO:0009307">
    <property type="term" value="P:DNA restriction-modification system"/>
    <property type="evidence" value="ECO:0007669"/>
    <property type="project" value="UniProtKB-KW"/>
</dbReference>
<dbReference type="InterPro" id="IPR051212">
    <property type="entry name" value="Type-I_RE_S_subunit"/>
</dbReference>
<proteinExistence type="inferred from homology"/>
<comment type="subunit">
    <text evidence="4">The methyltransferase is composed of M and S polypeptides.</text>
</comment>
<dbReference type="InterPro" id="IPR044946">
    <property type="entry name" value="Restrct_endonuc_typeI_TRD_sf"/>
</dbReference>
<keyword evidence="6" id="KW-0540">Nuclease</keyword>
<reference evidence="6" key="1">
    <citation type="submission" date="2023-03" db="EMBL/GenBank/DDBJ databases">
        <authorList>
            <person name="Shen W."/>
            <person name="Cai J."/>
        </authorList>
    </citation>
    <scope>NUCLEOTIDE SEQUENCE</scope>
    <source>
        <strain evidence="6">P82-2</strain>
    </source>
</reference>
<evidence type="ECO:0000256" key="2">
    <source>
        <dbReference type="ARBA" id="ARBA00022747"/>
    </source>
</evidence>
<dbReference type="CDD" id="cd17282">
    <property type="entry name" value="RMtype1_S_Eco16444ORF1681_TRD1-CR1_like"/>
    <property type="match status" value="1"/>
</dbReference>
<keyword evidence="2" id="KW-0680">Restriction system</keyword>
<dbReference type="AlphaFoldDB" id="A0AAE4KV69"/>
<dbReference type="PANTHER" id="PTHR43140">
    <property type="entry name" value="TYPE-1 RESTRICTION ENZYME ECOKI SPECIFICITY PROTEIN"/>
    <property type="match status" value="1"/>
</dbReference>
<keyword evidence="6" id="KW-0255">Endonuclease</keyword>
<organism evidence="6 7">
    <name type="scientific">Streptococcus parauberis</name>
    <dbReference type="NCBI Taxonomy" id="1348"/>
    <lineage>
        <taxon>Bacteria</taxon>
        <taxon>Bacillati</taxon>
        <taxon>Bacillota</taxon>
        <taxon>Bacilli</taxon>
        <taxon>Lactobacillales</taxon>
        <taxon>Streptococcaceae</taxon>
        <taxon>Streptococcus</taxon>
    </lineage>
</organism>
<protein>
    <submittedName>
        <fullName evidence="6">Restriction endonuclease subunit S</fullName>
        <ecNumber evidence="6">3.1.21.-</ecNumber>
    </submittedName>
</protein>
<gene>
    <name evidence="6" type="ORF">P7G31_09965</name>
</gene>